<dbReference type="InterPro" id="IPR038670">
    <property type="entry name" value="HslJ-like_sf"/>
</dbReference>
<evidence type="ECO:0000259" key="2">
    <source>
        <dbReference type="Pfam" id="PF03724"/>
    </source>
</evidence>
<keyword evidence="5" id="KW-1185">Reference proteome</keyword>
<protein>
    <submittedName>
        <fullName evidence="4">META domain-containing protein</fullName>
    </submittedName>
</protein>
<proteinExistence type="predicted"/>
<feature type="domain" description="DUF4377" evidence="3">
    <location>
        <begin position="33"/>
        <end position="111"/>
    </location>
</feature>
<gene>
    <name evidence="4" type="ORF">HU137_02220</name>
</gene>
<dbReference type="InterPro" id="IPR025485">
    <property type="entry name" value="DUF4377"/>
</dbReference>
<reference evidence="4 5" key="1">
    <citation type="submission" date="2020-07" db="EMBL/GenBank/DDBJ databases">
        <title>Moheibacter lacus sp. nov., a member of the family Flavobacteriaceae isolated from freshwater lake sediment.</title>
        <authorList>
            <person name="Liu Y."/>
        </authorList>
    </citation>
    <scope>NUCLEOTIDE SEQUENCE [LARGE SCALE GENOMIC DNA]</scope>
    <source>
        <strain evidence="4 5">BDHS18</strain>
    </source>
</reference>
<dbReference type="Gene3D" id="2.40.128.270">
    <property type="match status" value="1"/>
</dbReference>
<evidence type="ECO:0000259" key="3">
    <source>
        <dbReference type="Pfam" id="PF14302"/>
    </source>
</evidence>
<dbReference type="PROSITE" id="PS51257">
    <property type="entry name" value="PROKAR_LIPOPROTEIN"/>
    <property type="match status" value="1"/>
</dbReference>
<comment type="caution">
    <text evidence="4">The sequence shown here is derived from an EMBL/GenBank/DDBJ whole genome shotgun (WGS) entry which is preliminary data.</text>
</comment>
<evidence type="ECO:0000313" key="5">
    <source>
        <dbReference type="Proteomes" id="UP000552241"/>
    </source>
</evidence>
<dbReference type="EMBL" id="JACDZE010000001">
    <property type="protein sequence ID" value="MBA5628583.1"/>
    <property type="molecule type" value="Genomic_DNA"/>
</dbReference>
<organism evidence="4 5">
    <name type="scientific">Moheibacter lacus</name>
    <dbReference type="NCBI Taxonomy" id="2745851"/>
    <lineage>
        <taxon>Bacteria</taxon>
        <taxon>Pseudomonadati</taxon>
        <taxon>Bacteroidota</taxon>
        <taxon>Flavobacteriia</taxon>
        <taxon>Flavobacteriales</taxon>
        <taxon>Weeksellaceae</taxon>
        <taxon>Moheibacter</taxon>
    </lineage>
</organism>
<evidence type="ECO:0000313" key="4">
    <source>
        <dbReference type="EMBL" id="MBA5628583.1"/>
    </source>
</evidence>
<dbReference type="InterPro" id="IPR053147">
    <property type="entry name" value="Hsp_HslJ-like"/>
</dbReference>
<name>A0A838ZR54_9FLAO</name>
<accession>A0A838ZR54</accession>
<feature type="domain" description="DUF306" evidence="2">
    <location>
        <begin position="122"/>
        <end position="220"/>
    </location>
</feature>
<dbReference type="Proteomes" id="UP000552241">
    <property type="component" value="Unassembled WGS sequence"/>
</dbReference>
<sequence>MKKFANLFSIAFLLVFLSACSNSKLNSNSTKIWVSGYKVVASAGAGKSMVYLVNKNLDYKEGNWEYFYAPIDGFSFEEGVLKQIEMTEEKLDPSTVPADASSIQYTFVKDVQAFPDPRLKLKGKWAISKINGETFDEKIEMPTMEIDFNQLVVSGSDGCNQYSGKVLELTASEIQIGELASTKRACLKADISHLFYPAMKGKLTYEEKNGSLILKNASGELNFILSSK</sequence>
<feature type="signal peptide" evidence="1">
    <location>
        <begin position="1"/>
        <end position="21"/>
    </location>
</feature>
<feature type="chain" id="PRO_5032566288" evidence="1">
    <location>
        <begin position="22"/>
        <end position="228"/>
    </location>
</feature>
<dbReference type="AlphaFoldDB" id="A0A838ZR54"/>
<dbReference type="Pfam" id="PF03724">
    <property type="entry name" value="META"/>
    <property type="match status" value="1"/>
</dbReference>
<evidence type="ECO:0000256" key="1">
    <source>
        <dbReference type="SAM" id="SignalP"/>
    </source>
</evidence>
<dbReference type="Pfam" id="PF14302">
    <property type="entry name" value="DUF4377"/>
    <property type="match status" value="1"/>
</dbReference>
<keyword evidence="1" id="KW-0732">Signal</keyword>
<dbReference type="InterPro" id="IPR005184">
    <property type="entry name" value="DUF306_Meta_HslJ"/>
</dbReference>
<dbReference type="PANTHER" id="PTHR35535:SF1">
    <property type="entry name" value="HEAT SHOCK PROTEIN HSLJ"/>
    <property type="match status" value="1"/>
</dbReference>
<dbReference type="RefSeq" id="WP_182042176.1">
    <property type="nucleotide sequence ID" value="NZ_JACDZE010000001.1"/>
</dbReference>
<dbReference type="PANTHER" id="PTHR35535">
    <property type="entry name" value="HEAT SHOCK PROTEIN HSLJ"/>
    <property type="match status" value="1"/>
</dbReference>